<evidence type="ECO:0000256" key="1">
    <source>
        <dbReference type="ARBA" id="ARBA00022837"/>
    </source>
</evidence>
<dbReference type="Pfam" id="PF01062">
    <property type="entry name" value="Bestrophin"/>
    <property type="match status" value="1"/>
</dbReference>
<dbReference type="AlphaFoldDB" id="A0A9W7FYM9"/>
<dbReference type="GO" id="GO:0005509">
    <property type="term" value="F:calcium ion binding"/>
    <property type="evidence" value="ECO:0007669"/>
    <property type="project" value="InterPro"/>
</dbReference>
<evidence type="ECO:0000313" key="5">
    <source>
        <dbReference type="EMBL" id="GMI24360.1"/>
    </source>
</evidence>
<dbReference type="PROSITE" id="PS50222">
    <property type="entry name" value="EF_HAND_2"/>
    <property type="match status" value="1"/>
</dbReference>
<keyword evidence="3" id="KW-0472">Membrane</keyword>
<feature type="transmembrane region" description="Helical" evidence="3">
    <location>
        <begin position="334"/>
        <end position="355"/>
    </location>
</feature>
<evidence type="ECO:0000256" key="3">
    <source>
        <dbReference type="SAM" id="Phobius"/>
    </source>
</evidence>
<feature type="domain" description="EF-hand" evidence="4">
    <location>
        <begin position="456"/>
        <end position="491"/>
    </location>
</feature>
<proteinExistence type="predicted"/>
<evidence type="ECO:0000259" key="4">
    <source>
        <dbReference type="PROSITE" id="PS50222"/>
    </source>
</evidence>
<keyword evidence="6" id="KW-1185">Reference proteome</keyword>
<dbReference type="InterPro" id="IPR002048">
    <property type="entry name" value="EF_hand_dom"/>
</dbReference>
<dbReference type="InterPro" id="IPR021134">
    <property type="entry name" value="Bestrophin-like"/>
</dbReference>
<dbReference type="InterPro" id="IPR018247">
    <property type="entry name" value="EF_Hand_1_Ca_BS"/>
</dbReference>
<keyword evidence="1" id="KW-0106">Calcium</keyword>
<evidence type="ECO:0000313" key="6">
    <source>
        <dbReference type="Proteomes" id="UP001165065"/>
    </source>
</evidence>
<dbReference type="OrthoDB" id="428159at2759"/>
<sequence>MKQRTTDFAAKIGDSSKLPSFRGSSFRWGKNEEVNKQIADEFLKKIEAAEKAAKLRLLDNDNTPMMSMKLMASVWTNKMIIEVFKRPVLWVTMGAFVFGALSKSGSFGERFESATHKEWLQIIDMSSTRFLTVFILVWYLNRLWGRREGARGNLNGVKGCIQDITMLARASEMEFGHRVQLWRYMSCAIITAVNAMCGKKYQELEFAENMMNLHHLMTPQEAEVLEVWRPNTNYAFMEFIQQALNVLHAAKKSGQISDMENHQLREKVLKLRANLGSLGIHQVSQPPYGVRQMVGFIVMIYNMFYAIARGVATMEIYNLSGGDITEQNSTENNPLLLVLGILNFLVVTSSFFGLLQMCDSLRDLYGDGIMTLDVMNAVNFVVMRSKQICFFGEVYQYDAEAKRLVEDDICQEILENMYKRGFLDRSENETKWNLNDKKQRWRMYATRCLRKIFDKDGLKGVETLFKTADLDGSGELDSGEVRSLFEKLDPEFPPDDLNYLMARLDSDRSGLITWAEFETTVCSGWAVVHEFVNQFHNDTTKSQVNNDHDDDLVFVNERRRSVRKLKGLGLGASFKTVAGLTRLKNQALSKTSSKSGMENERDKDTEAILQDGYSALDKNK</sequence>
<dbReference type="SUPFAM" id="SSF47473">
    <property type="entry name" value="EF-hand"/>
    <property type="match status" value="1"/>
</dbReference>
<dbReference type="Gene3D" id="1.10.238.10">
    <property type="entry name" value="EF-hand"/>
    <property type="match status" value="1"/>
</dbReference>
<dbReference type="InterPro" id="IPR011992">
    <property type="entry name" value="EF-hand-dom_pair"/>
</dbReference>
<keyword evidence="3" id="KW-1133">Transmembrane helix</keyword>
<feature type="transmembrane region" description="Helical" evidence="3">
    <location>
        <begin position="119"/>
        <end position="141"/>
    </location>
</feature>
<evidence type="ECO:0000256" key="2">
    <source>
        <dbReference type="SAM" id="MobiDB-lite"/>
    </source>
</evidence>
<name>A0A9W7FYM9_9STRA</name>
<dbReference type="GO" id="GO:0005254">
    <property type="term" value="F:chloride channel activity"/>
    <property type="evidence" value="ECO:0007669"/>
    <property type="project" value="InterPro"/>
</dbReference>
<feature type="transmembrane region" description="Helical" evidence="3">
    <location>
        <begin position="294"/>
        <end position="314"/>
    </location>
</feature>
<comment type="caution">
    <text evidence="5">The sequence shown here is derived from an EMBL/GenBank/DDBJ whole genome shotgun (WGS) entry which is preliminary data.</text>
</comment>
<feature type="region of interest" description="Disordered" evidence="2">
    <location>
        <begin position="588"/>
        <end position="620"/>
    </location>
</feature>
<reference evidence="6" key="1">
    <citation type="journal article" date="2023" name="Commun. Biol.">
        <title>Genome analysis of Parmales, the sister group of diatoms, reveals the evolutionary specialization of diatoms from phago-mixotrophs to photoautotrophs.</title>
        <authorList>
            <person name="Ban H."/>
            <person name="Sato S."/>
            <person name="Yoshikawa S."/>
            <person name="Yamada K."/>
            <person name="Nakamura Y."/>
            <person name="Ichinomiya M."/>
            <person name="Sato N."/>
            <person name="Blanc-Mathieu R."/>
            <person name="Endo H."/>
            <person name="Kuwata A."/>
            <person name="Ogata H."/>
        </authorList>
    </citation>
    <scope>NUCLEOTIDE SEQUENCE [LARGE SCALE GENOMIC DNA]</scope>
</reference>
<organism evidence="5 6">
    <name type="scientific">Triparma columacea</name>
    <dbReference type="NCBI Taxonomy" id="722753"/>
    <lineage>
        <taxon>Eukaryota</taxon>
        <taxon>Sar</taxon>
        <taxon>Stramenopiles</taxon>
        <taxon>Ochrophyta</taxon>
        <taxon>Bolidophyceae</taxon>
        <taxon>Parmales</taxon>
        <taxon>Triparmaceae</taxon>
        <taxon>Triparma</taxon>
    </lineage>
</organism>
<dbReference type="EMBL" id="BRYA01000582">
    <property type="protein sequence ID" value="GMI24360.1"/>
    <property type="molecule type" value="Genomic_DNA"/>
</dbReference>
<feature type="compositionally biased region" description="Basic and acidic residues" evidence="2">
    <location>
        <begin position="597"/>
        <end position="606"/>
    </location>
</feature>
<keyword evidence="3" id="KW-0812">Transmembrane</keyword>
<protein>
    <recommendedName>
        <fullName evidence="4">EF-hand domain-containing protein</fullName>
    </recommendedName>
</protein>
<dbReference type="PROSITE" id="PS00018">
    <property type="entry name" value="EF_HAND_1"/>
    <property type="match status" value="2"/>
</dbReference>
<accession>A0A9W7FYM9</accession>
<gene>
    <name evidence="5" type="ORF">TrCOL_g3986</name>
</gene>
<dbReference type="Pfam" id="PF13499">
    <property type="entry name" value="EF-hand_7"/>
    <property type="match status" value="1"/>
</dbReference>
<dbReference type="Proteomes" id="UP001165065">
    <property type="component" value="Unassembled WGS sequence"/>
</dbReference>
<feature type="transmembrane region" description="Helical" evidence="3">
    <location>
        <begin position="88"/>
        <end position="107"/>
    </location>
</feature>